<keyword evidence="4" id="KW-1185">Reference proteome</keyword>
<sequence length="422" mass="48918">MQELRLCWTGDLEKLKLFVSKNVDFVGVWTSPGNDKKKYSDGYSSISWRKSKKVLEIEGRDRNLITAKLCTMLCNDFDPVQSSKSDNYCEFPSTSNEMLVELEGVKLDVTITEKDIRDNKHSIKNVEDCLDKVVGKLNIINQQFDVFRAEFQLLKNQHTIQYSPKAVEYSNLDNQNASGLQKRHEENNNIIGSNLNDDIVMSRNDALQSLANLRSECLSNVCYDTQLKRLERELHDEQDKTKQLESELTVAETKILQLEQALNLHELEQKSKETDNGLCHDHSCIIMETLSTNCIRNQHAPSTQENTCTNKYITSKELPPNPRIPPKQVDKQEPQKHAGQVSQFPKYTEISDKNSNDNAKRHKPSQHELTNCYAIPTRVTHRTPSKKSTWRRNKHGARINQTEEGFRKDKWKANMRFFQYYY</sequence>
<evidence type="ECO:0000256" key="1">
    <source>
        <dbReference type="SAM" id="Coils"/>
    </source>
</evidence>
<organism evidence="3 4">
    <name type="scientific">Paramuricea clavata</name>
    <name type="common">Red gorgonian</name>
    <name type="synonym">Violescent sea-whip</name>
    <dbReference type="NCBI Taxonomy" id="317549"/>
    <lineage>
        <taxon>Eukaryota</taxon>
        <taxon>Metazoa</taxon>
        <taxon>Cnidaria</taxon>
        <taxon>Anthozoa</taxon>
        <taxon>Octocorallia</taxon>
        <taxon>Malacalcyonacea</taxon>
        <taxon>Plexauridae</taxon>
        <taxon>Paramuricea</taxon>
    </lineage>
</organism>
<dbReference type="AlphaFoldDB" id="A0A7D9DEK7"/>
<feature type="compositionally biased region" description="Basic and acidic residues" evidence="2">
    <location>
        <begin position="349"/>
        <end position="359"/>
    </location>
</feature>
<proteinExistence type="predicted"/>
<feature type="coiled-coil region" evidence="1">
    <location>
        <begin position="220"/>
        <end position="268"/>
    </location>
</feature>
<evidence type="ECO:0000256" key="2">
    <source>
        <dbReference type="SAM" id="MobiDB-lite"/>
    </source>
</evidence>
<reference evidence="3" key="1">
    <citation type="submission" date="2020-04" db="EMBL/GenBank/DDBJ databases">
        <authorList>
            <person name="Alioto T."/>
            <person name="Alioto T."/>
            <person name="Gomez Garrido J."/>
        </authorList>
    </citation>
    <scope>NUCLEOTIDE SEQUENCE</scope>
    <source>
        <strain evidence="3">A484AB</strain>
    </source>
</reference>
<gene>
    <name evidence="3" type="ORF">PACLA_8A027604</name>
</gene>
<name>A0A7D9DEK7_PARCT</name>
<feature type="region of interest" description="Disordered" evidence="2">
    <location>
        <begin position="313"/>
        <end position="370"/>
    </location>
</feature>
<keyword evidence="1" id="KW-0175">Coiled coil</keyword>
<dbReference type="Proteomes" id="UP001152795">
    <property type="component" value="Unassembled WGS sequence"/>
</dbReference>
<dbReference type="EMBL" id="CACRXK020000554">
    <property type="protein sequence ID" value="CAB3982914.1"/>
    <property type="molecule type" value="Genomic_DNA"/>
</dbReference>
<protein>
    <submittedName>
        <fullName evidence="3">Uncharacterized protein</fullName>
    </submittedName>
</protein>
<accession>A0A7D9DEK7</accession>
<comment type="caution">
    <text evidence="3">The sequence shown here is derived from an EMBL/GenBank/DDBJ whole genome shotgun (WGS) entry which is preliminary data.</text>
</comment>
<evidence type="ECO:0000313" key="4">
    <source>
        <dbReference type="Proteomes" id="UP001152795"/>
    </source>
</evidence>
<evidence type="ECO:0000313" key="3">
    <source>
        <dbReference type="EMBL" id="CAB3982914.1"/>
    </source>
</evidence>